<comment type="caution">
    <text evidence="1">The sequence shown here is derived from an EMBL/GenBank/DDBJ whole genome shotgun (WGS) entry which is preliminary data.</text>
</comment>
<evidence type="ECO:0000313" key="1">
    <source>
        <dbReference type="EMBL" id="RLU22414.1"/>
    </source>
</evidence>
<accession>A0A3L8DPR1</accession>
<dbReference type="Proteomes" id="UP000279307">
    <property type="component" value="Chromosome 5"/>
</dbReference>
<reference evidence="1 2" key="1">
    <citation type="journal article" date="2018" name="Genome Res.">
        <title>The genomic architecture and molecular evolution of ant odorant receptors.</title>
        <authorList>
            <person name="McKenzie S.K."/>
            <person name="Kronauer D.J.C."/>
        </authorList>
    </citation>
    <scope>NUCLEOTIDE SEQUENCE [LARGE SCALE GENOMIC DNA]</scope>
    <source>
        <strain evidence="1">Clonal line C1</strain>
    </source>
</reference>
<gene>
    <name evidence="1" type="ORF">DMN91_004692</name>
</gene>
<sequence length="183" mass="21864">MATWVIENPEFVRWQRISVVQFLCDRERGIRGSGRCFELLMMRNWYSVCDMLITYPYYNFPDLKIDWTDDLWIYDEYNDPWVRRKYQLIHHGILRIFTELTISQASVFVSYMTLKLLQAFIYAWYGGFVTSAEVAPHARLRLPVSGQYLNIAIFGWDGAEKKRKCGNGIKMIREYQRSNEEDE</sequence>
<name>A0A3L8DPR1_OOCBI</name>
<protein>
    <submittedName>
        <fullName evidence="1">Uncharacterized protein</fullName>
    </submittedName>
</protein>
<dbReference type="EMBL" id="QOIP01000005">
    <property type="protein sequence ID" value="RLU22414.1"/>
    <property type="molecule type" value="Genomic_DNA"/>
</dbReference>
<evidence type="ECO:0000313" key="2">
    <source>
        <dbReference type="Proteomes" id="UP000279307"/>
    </source>
</evidence>
<proteinExistence type="predicted"/>
<organism evidence="1 2">
    <name type="scientific">Ooceraea biroi</name>
    <name type="common">Clonal raider ant</name>
    <name type="synonym">Cerapachys biroi</name>
    <dbReference type="NCBI Taxonomy" id="2015173"/>
    <lineage>
        <taxon>Eukaryota</taxon>
        <taxon>Metazoa</taxon>
        <taxon>Ecdysozoa</taxon>
        <taxon>Arthropoda</taxon>
        <taxon>Hexapoda</taxon>
        <taxon>Insecta</taxon>
        <taxon>Pterygota</taxon>
        <taxon>Neoptera</taxon>
        <taxon>Endopterygota</taxon>
        <taxon>Hymenoptera</taxon>
        <taxon>Apocrita</taxon>
        <taxon>Aculeata</taxon>
        <taxon>Formicoidea</taxon>
        <taxon>Formicidae</taxon>
        <taxon>Dorylinae</taxon>
        <taxon>Ooceraea</taxon>
    </lineage>
</organism>
<dbReference type="AlphaFoldDB" id="A0A3L8DPR1"/>